<dbReference type="InterPro" id="IPR004291">
    <property type="entry name" value="Transposase_IS66_central"/>
</dbReference>
<organism evidence="3 4">
    <name type="scientific">Fusobacterium mortiferum</name>
    <dbReference type="NCBI Taxonomy" id="850"/>
    <lineage>
        <taxon>Bacteria</taxon>
        <taxon>Fusobacteriati</taxon>
        <taxon>Fusobacteriota</taxon>
        <taxon>Fusobacteriia</taxon>
        <taxon>Fusobacteriales</taxon>
        <taxon>Fusobacteriaceae</taxon>
        <taxon>Fusobacterium</taxon>
    </lineage>
</organism>
<protein>
    <submittedName>
        <fullName evidence="3">IS66 family transposase</fullName>
    </submittedName>
</protein>
<sequence>SLRKKSNKSSGGQIGHKGYTLNKVQKPDSIVDLELNICPHCNTDLQNSKIEDIKIRQVFDIPEIKILVTEYRSQVKTCPHCKEKASAEFPNNVTNPTQYGANIRALITNLNIYHALPYNKIQELLKDVFNLNLSQGTIANTLKKAYVSLEKVENFFKEELKKVEFLHADETGTKVNGKNHWIHSCSNERYTVLTSHPNRGKKAIEEAGILPNFKGVLSHDCWYAYDCYPQILHSLCWAHFLRELQSIEENTDLEFPAKIREFILDLKEKIENKEEISNEKEMSIWLKYVALIEEGKKEERDTYQTDVLETKKRKSKAFNLLQRLSRYEDVLRFFIERKISIFTNNAAEREIRNIKVKSKIQGAFRSELGSQIYCRIRGYISTMKKNGENQYAALKSIFDLCEIMLPVVE</sequence>
<name>A0ABS2G6N5_FUSMR</name>
<evidence type="ECO:0000259" key="2">
    <source>
        <dbReference type="Pfam" id="PF13005"/>
    </source>
</evidence>
<dbReference type="PANTHER" id="PTHR33678:SF1">
    <property type="entry name" value="BLL1576 PROTEIN"/>
    <property type="match status" value="1"/>
</dbReference>
<gene>
    <name evidence="3" type="ORF">H6A04_11380</name>
</gene>
<dbReference type="Proteomes" id="UP000728968">
    <property type="component" value="Unassembled WGS sequence"/>
</dbReference>
<dbReference type="Pfam" id="PF13005">
    <property type="entry name" value="zf-IS66"/>
    <property type="match status" value="1"/>
</dbReference>
<accession>A0ABS2G6N5</accession>
<dbReference type="Pfam" id="PF03050">
    <property type="entry name" value="DDE_Tnp_IS66"/>
    <property type="match status" value="1"/>
</dbReference>
<dbReference type="InterPro" id="IPR052344">
    <property type="entry name" value="Transposase-related"/>
</dbReference>
<comment type="caution">
    <text evidence="3">The sequence shown here is derived from an EMBL/GenBank/DDBJ whole genome shotgun (WGS) entry which is preliminary data.</text>
</comment>
<dbReference type="RefSeq" id="WP_204716848.1">
    <property type="nucleotide sequence ID" value="NZ_JACJLT010000234.1"/>
</dbReference>
<dbReference type="PANTHER" id="PTHR33678">
    <property type="entry name" value="BLL1576 PROTEIN"/>
    <property type="match status" value="1"/>
</dbReference>
<evidence type="ECO:0000313" key="3">
    <source>
        <dbReference type="EMBL" id="MBM6876233.1"/>
    </source>
</evidence>
<reference evidence="3 4" key="1">
    <citation type="journal article" date="2021" name="Sci. Rep.">
        <title>The distribution of antibiotic resistance genes in chicken gut microbiota commensals.</title>
        <authorList>
            <person name="Juricova H."/>
            <person name="Matiasovicova J."/>
            <person name="Kubasova T."/>
            <person name="Cejkova D."/>
            <person name="Rychlik I."/>
        </authorList>
    </citation>
    <scope>NUCLEOTIDE SEQUENCE [LARGE SCALE GENOMIC DNA]</scope>
    <source>
        <strain evidence="3 4">An425</strain>
    </source>
</reference>
<evidence type="ECO:0000313" key="4">
    <source>
        <dbReference type="Proteomes" id="UP000728968"/>
    </source>
</evidence>
<dbReference type="NCBIfam" id="NF033517">
    <property type="entry name" value="transpos_IS66"/>
    <property type="match status" value="1"/>
</dbReference>
<feature type="non-terminal residue" evidence="3">
    <location>
        <position position="1"/>
    </location>
</feature>
<feature type="domain" description="Transposase IS66 central" evidence="1">
    <location>
        <begin position="97"/>
        <end position="371"/>
    </location>
</feature>
<keyword evidence="4" id="KW-1185">Reference proteome</keyword>
<feature type="domain" description="Transposase IS66 zinc-finger binding" evidence="2">
    <location>
        <begin position="37"/>
        <end position="81"/>
    </location>
</feature>
<evidence type="ECO:0000259" key="1">
    <source>
        <dbReference type="Pfam" id="PF03050"/>
    </source>
</evidence>
<dbReference type="EMBL" id="JACJLT010000234">
    <property type="protein sequence ID" value="MBM6876233.1"/>
    <property type="molecule type" value="Genomic_DNA"/>
</dbReference>
<proteinExistence type="predicted"/>
<dbReference type="InterPro" id="IPR024474">
    <property type="entry name" value="Znf_dom_IS66"/>
</dbReference>